<keyword evidence="11" id="KW-1185">Reference proteome</keyword>
<dbReference type="InterPro" id="IPR051472">
    <property type="entry name" value="T3SS_Stator/FliH"/>
</dbReference>
<evidence type="ECO:0000259" key="9">
    <source>
        <dbReference type="Pfam" id="PF02108"/>
    </source>
</evidence>
<comment type="function">
    <text evidence="1">Needed for flagellar regrowth and assembly.</text>
</comment>
<dbReference type="STRING" id="653733.Selin_2209"/>
<feature type="region of interest" description="Disordered" evidence="8">
    <location>
        <begin position="127"/>
        <end position="149"/>
    </location>
</feature>
<evidence type="ECO:0000313" key="11">
    <source>
        <dbReference type="Proteomes" id="UP000002572"/>
    </source>
</evidence>
<dbReference type="GO" id="GO:0005829">
    <property type="term" value="C:cytosol"/>
    <property type="evidence" value="ECO:0007669"/>
    <property type="project" value="TreeGrafter"/>
</dbReference>
<evidence type="ECO:0000256" key="3">
    <source>
        <dbReference type="ARBA" id="ARBA00016507"/>
    </source>
</evidence>
<keyword evidence="4" id="KW-0813">Transport</keyword>
<gene>
    <name evidence="10" type="ordered locus">Selin_2209</name>
</gene>
<dbReference type="GO" id="GO:0015031">
    <property type="term" value="P:protein transport"/>
    <property type="evidence" value="ECO:0007669"/>
    <property type="project" value="UniProtKB-KW"/>
</dbReference>
<keyword evidence="7" id="KW-1006">Bacterial flagellum protein export</keyword>
<name>E6W3P8_DESIS</name>
<keyword evidence="6" id="KW-0653">Protein transport</keyword>
<dbReference type="InParanoid" id="E6W3P8"/>
<reference evidence="10 11" key="1">
    <citation type="submission" date="2010-12" db="EMBL/GenBank/DDBJ databases">
        <title>Complete sequence of Desulfurispirillum indicum S5.</title>
        <authorList>
            <consortium name="US DOE Joint Genome Institute"/>
            <person name="Lucas S."/>
            <person name="Copeland A."/>
            <person name="Lapidus A."/>
            <person name="Cheng J.-F."/>
            <person name="Goodwin L."/>
            <person name="Pitluck S."/>
            <person name="Chertkov O."/>
            <person name="Held B."/>
            <person name="Detter J.C."/>
            <person name="Han C."/>
            <person name="Tapia R."/>
            <person name="Land M."/>
            <person name="Hauser L."/>
            <person name="Kyrpides N."/>
            <person name="Ivanova N."/>
            <person name="Mikhailova N."/>
            <person name="Haggblom M."/>
            <person name="Rauschenbach I."/>
            <person name="Bini E."/>
            <person name="Woyke T."/>
        </authorList>
    </citation>
    <scope>NUCLEOTIDE SEQUENCE [LARGE SCALE GENOMIC DNA]</scope>
    <source>
        <strain evidence="11">ATCC BAA-1389 / DSM 22839 / S5</strain>
    </source>
</reference>
<dbReference type="InterPro" id="IPR018035">
    <property type="entry name" value="Flagellar_FliH/T3SS_HrpE"/>
</dbReference>
<evidence type="ECO:0000313" key="10">
    <source>
        <dbReference type="EMBL" id="ADU66929.1"/>
    </source>
</evidence>
<dbReference type="PANTHER" id="PTHR34982:SF1">
    <property type="entry name" value="FLAGELLAR ASSEMBLY PROTEIN FLIH"/>
    <property type="match status" value="1"/>
</dbReference>
<dbReference type="Pfam" id="PF02108">
    <property type="entry name" value="FliH"/>
    <property type="match status" value="1"/>
</dbReference>
<feature type="compositionally biased region" description="Low complexity" evidence="8">
    <location>
        <begin position="138"/>
        <end position="147"/>
    </location>
</feature>
<evidence type="ECO:0000256" key="8">
    <source>
        <dbReference type="SAM" id="MobiDB-lite"/>
    </source>
</evidence>
<keyword evidence="10" id="KW-0966">Cell projection</keyword>
<evidence type="ECO:0000256" key="4">
    <source>
        <dbReference type="ARBA" id="ARBA00022448"/>
    </source>
</evidence>
<evidence type="ECO:0000256" key="2">
    <source>
        <dbReference type="ARBA" id="ARBA00006602"/>
    </source>
</evidence>
<dbReference type="KEGG" id="din:Selin_2209"/>
<keyword evidence="10" id="KW-0282">Flagellum</keyword>
<evidence type="ECO:0000256" key="1">
    <source>
        <dbReference type="ARBA" id="ARBA00003041"/>
    </source>
</evidence>
<sequence>MKRIIKKDQAQREVSQIYDFSFDKALGRESTDEDYDFPHFHWQKEYSQETASKATKKVFQRLDFTPLLDESTYGRRPEETPPQEAFVFPFMNERVSGEIKDMLDREQVLRIVAAEGNAIKVVAEAPRASAPPKVDQPAAETVSAEASVSREELRQLEQRKGELEQQIATLSAQLTGIEGQLQQSQQQLEQSQAQARQVLEEARAQEESIREEARSKGEADARQELIAIESQKLDGVKKQYEESVARVGEAAKKFEKAYLEAEQNLIDLAIHIATSVINTELKTNHLVIVGQVKKAIVELINREEAVVKVSAADYDALQSSRPDVMQSIPSLKVLTIEKDESLPAGSCVVENEYGSVHANVQSSLREIEQTLKG</sequence>
<evidence type="ECO:0000256" key="7">
    <source>
        <dbReference type="ARBA" id="ARBA00023225"/>
    </source>
</evidence>
<evidence type="ECO:0000256" key="5">
    <source>
        <dbReference type="ARBA" id="ARBA00022795"/>
    </source>
</evidence>
<dbReference type="HOGENOM" id="CLU_741296_0_0_0"/>
<keyword evidence="5" id="KW-1005">Bacterial flagellum biogenesis</keyword>
<dbReference type="GO" id="GO:0044781">
    <property type="term" value="P:bacterial-type flagellum organization"/>
    <property type="evidence" value="ECO:0007669"/>
    <property type="project" value="UniProtKB-KW"/>
</dbReference>
<accession>E6W3P8</accession>
<dbReference type="Proteomes" id="UP000002572">
    <property type="component" value="Chromosome"/>
</dbReference>
<evidence type="ECO:0000256" key="6">
    <source>
        <dbReference type="ARBA" id="ARBA00022927"/>
    </source>
</evidence>
<protein>
    <recommendedName>
        <fullName evidence="3">Flagellar assembly protein FliH</fullName>
    </recommendedName>
</protein>
<dbReference type="PANTHER" id="PTHR34982">
    <property type="entry name" value="YOP PROTEINS TRANSLOCATION PROTEIN L"/>
    <property type="match status" value="1"/>
</dbReference>
<dbReference type="eggNOG" id="COG1317">
    <property type="taxonomic scope" value="Bacteria"/>
</dbReference>
<dbReference type="AlphaFoldDB" id="E6W3P8"/>
<feature type="domain" description="Flagellar assembly protein FliH/Type III secretion system HrpE" evidence="9">
    <location>
        <begin position="237"/>
        <end position="366"/>
    </location>
</feature>
<comment type="similarity">
    <text evidence="2">Belongs to the FliH family.</text>
</comment>
<organism evidence="10 11">
    <name type="scientific">Desulfurispirillum indicum (strain ATCC BAA-1389 / DSM 22839 / S5)</name>
    <dbReference type="NCBI Taxonomy" id="653733"/>
    <lineage>
        <taxon>Bacteria</taxon>
        <taxon>Pseudomonadati</taxon>
        <taxon>Chrysiogenota</taxon>
        <taxon>Chrysiogenia</taxon>
        <taxon>Chrysiogenales</taxon>
        <taxon>Chrysiogenaceae</taxon>
        <taxon>Desulfurispirillum</taxon>
    </lineage>
</organism>
<proteinExistence type="inferred from homology"/>
<keyword evidence="10" id="KW-0969">Cilium</keyword>
<dbReference type="RefSeq" id="WP_013506805.1">
    <property type="nucleotide sequence ID" value="NC_014836.1"/>
</dbReference>
<dbReference type="EMBL" id="CP002432">
    <property type="protein sequence ID" value="ADU66929.1"/>
    <property type="molecule type" value="Genomic_DNA"/>
</dbReference>